<proteinExistence type="predicted"/>
<evidence type="ECO:0000313" key="1">
    <source>
        <dbReference type="EMBL" id="MBT2162359.1"/>
    </source>
</evidence>
<gene>
    <name evidence="1" type="ORF">HW347_13885</name>
</gene>
<dbReference type="Pfam" id="PF07661">
    <property type="entry name" value="MORN_2"/>
    <property type="match status" value="2"/>
</dbReference>
<reference evidence="2" key="1">
    <citation type="submission" date="2023-07" db="EMBL/GenBank/DDBJ databases">
        <title>Zobellia barbeyronii sp. nov., a new marine flavobacterium, isolated from green and red algae.</title>
        <authorList>
            <person name="Nedashkovskaya O.I."/>
            <person name="Otstavnykh N."/>
            <person name="Zhukova N."/>
            <person name="Guzev K."/>
            <person name="Chausova V."/>
            <person name="Tekutyeva L."/>
            <person name="Mikhailov V."/>
            <person name="Isaeva M."/>
        </authorList>
    </citation>
    <scope>NUCLEOTIDE SEQUENCE [LARGE SCALE GENOMIC DNA]</scope>
    <source>
        <strain evidence="2">KMM 6746</strain>
    </source>
</reference>
<dbReference type="Gene3D" id="3.90.930.1">
    <property type="match status" value="1"/>
</dbReference>
<sequence>MKLFYFMLFLMLSLASCKESKEVEPKVEETIVINNLEVLKKDLTLNQIEGRWYYKNEPFNGYSVKFHANGALGERLGYVDGKREGIFKQWSNNNVQRIQSYYKHNRLDGLYKTWWENGSLSEESHYVDGVLHGVQKHWYDTGEIAKERNLVEGKEQGMQKAWLKNGKLYVNYEAKNGRIFGMRRANSCYKLKDEVVIRDKKI</sequence>
<dbReference type="InterPro" id="IPR011652">
    <property type="entry name" value="MORN_2"/>
</dbReference>
<dbReference type="PROSITE" id="PS51257">
    <property type="entry name" value="PROKAR_LIPOPROTEIN"/>
    <property type="match status" value="1"/>
</dbReference>
<dbReference type="RefSeq" id="WP_214612409.1">
    <property type="nucleotide sequence ID" value="NZ_JACATN010000004.1"/>
</dbReference>
<accession>A0ABS5WGS0</accession>
<protein>
    <submittedName>
        <fullName evidence="1">Toxin-antitoxin system YwqK family antitoxin</fullName>
    </submittedName>
</protein>
<dbReference type="EMBL" id="JACATN010000004">
    <property type="protein sequence ID" value="MBT2162359.1"/>
    <property type="molecule type" value="Genomic_DNA"/>
</dbReference>
<name>A0ABS5WGS0_9FLAO</name>
<comment type="caution">
    <text evidence="1">The sequence shown here is derived from an EMBL/GenBank/DDBJ whole genome shotgun (WGS) entry which is preliminary data.</text>
</comment>
<evidence type="ECO:0000313" key="2">
    <source>
        <dbReference type="Proteomes" id="UP000740413"/>
    </source>
</evidence>
<dbReference type="SUPFAM" id="SSF82185">
    <property type="entry name" value="Histone H3 K4-specific methyltransferase SET7/9 N-terminal domain"/>
    <property type="match status" value="1"/>
</dbReference>
<keyword evidence="2" id="KW-1185">Reference proteome</keyword>
<organism evidence="1 2">
    <name type="scientific">Zobellia barbeyronii</name>
    <dbReference type="NCBI Taxonomy" id="2748009"/>
    <lineage>
        <taxon>Bacteria</taxon>
        <taxon>Pseudomonadati</taxon>
        <taxon>Bacteroidota</taxon>
        <taxon>Flavobacteriia</taxon>
        <taxon>Flavobacteriales</taxon>
        <taxon>Flavobacteriaceae</taxon>
        <taxon>Zobellia</taxon>
    </lineage>
</organism>
<dbReference type="Proteomes" id="UP000740413">
    <property type="component" value="Unassembled WGS sequence"/>
</dbReference>